<reference evidence="2" key="1">
    <citation type="journal article" date="2023" name="Front. Plant Sci.">
        <title>Chromosomal-level genome assembly of Melastoma candidum provides insights into trichome evolution.</title>
        <authorList>
            <person name="Zhong Y."/>
            <person name="Wu W."/>
            <person name="Sun C."/>
            <person name="Zou P."/>
            <person name="Liu Y."/>
            <person name="Dai S."/>
            <person name="Zhou R."/>
        </authorList>
    </citation>
    <scope>NUCLEOTIDE SEQUENCE [LARGE SCALE GENOMIC DNA]</scope>
</reference>
<dbReference type="EMBL" id="CM042888">
    <property type="protein sequence ID" value="KAI4324641.1"/>
    <property type="molecule type" value="Genomic_DNA"/>
</dbReference>
<dbReference type="Proteomes" id="UP001057402">
    <property type="component" value="Chromosome 9"/>
</dbReference>
<proteinExistence type="predicted"/>
<protein>
    <submittedName>
        <fullName evidence="1">Uncharacterized protein</fullName>
    </submittedName>
</protein>
<keyword evidence="2" id="KW-1185">Reference proteome</keyword>
<comment type="caution">
    <text evidence="1">The sequence shown here is derived from an EMBL/GenBank/DDBJ whole genome shotgun (WGS) entry which is preliminary data.</text>
</comment>
<evidence type="ECO:0000313" key="2">
    <source>
        <dbReference type="Proteomes" id="UP001057402"/>
    </source>
</evidence>
<name>A0ACB9MLY3_9MYRT</name>
<organism evidence="1 2">
    <name type="scientific">Melastoma candidum</name>
    <dbReference type="NCBI Taxonomy" id="119954"/>
    <lineage>
        <taxon>Eukaryota</taxon>
        <taxon>Viridiplantae</taxon>
        <taxon>Streptophyta</taxon>
        <taxon>Embryophyta</taxon>
        <taxon>Tracheophyta</taxon>
        <taxon>Spermatophyta</taxon>
        <taxon>Magnoliopsida</taxon>
        <taxon>eudicotyledons</taxon>
        <taxon>Gunneridae</taxon>
        <taxon>Pentapetalae</taxon>
        <taxon>rosids</taxon>
        <taxon>malvids</taxon>
        <taxon>Myrtales</taxon>
        <taxon>Melastomataceae</taxon>
        <taxon>Melastomatoideae</taxon>
        <taxon>Melastomateae</taxon>
        <taxon>Melastoma</taxon>
    </lineage>
</organism>
<gene>
    <name evidence="1" type="ORF">MLD38_030110</name>
</gene>
<evidence type="ECO:0000313" key="1">
    <source>
        <dbReference type="EMBL" id="KAI4324641.1"/>
    </source>
</evidence>
<sequence>MGIQQGHWNTVGWRARFRKGRDISHGRRLCGTCYRPDNLCKTVSINEALRIWLPGFPFDVLHCNGIWIPDRGIHQYSFHKILAHRAWSWSWIHGEFMHLSYLAGEDLHNLVAKNFMGVANSLEGCVNGYIDCVEYKRVPSKILTYQASDDPVYNGYRAAVESPAKRMPWYSFQQPNLLD</sequence>
<accession>A0ACB9MLY3</accession>